<feature type="transmembrane region" description="Helical" evidence="6">
    <location>
        <begin position="112"/>
        <end position="138"/>
    </location>
</feature>
<feature type="transmembrane region" description="Helical" evidence="6">
    <location>
        <begin position="302"/>
        <end position="320"/>
    </location>
</feature>
<dbReference type="Proteomes" id="UP000594873">
    <property type="component" value="Chromosome"/>
</dbReference>
<keyword evidence="9" id="KW-1185">Reference proteome</keyword>
<evidence type="ECO:0000256" key="6">
    <source>
        <dbReference type="SAM" id="Phobius"/>
    </source>
</evidence>
<keyword evidence="3 6" id="KW-1133">Transmembrane helix</keyword>
<dbReference type="GO" id="GO:0003954">
    <property type="term" value="F:NADH dehydrogenase activity"/>
    <property type="evidence" value="ECO:0007669"/>
    <property type="project" value="TreeGrafter"/>
</dbReference>
<name>A0A7T2GLW4_9SPHN</name>
<dbReference type="RefSeq" id="WP_200973153.1">
    <property type="nucleotide sequence ID" value="NZ_CP065592.1"/>
</dbReference>
<dbReference type="AlphaFoldDB" id="A0A7T2GLW4"/>
<feature type="transmembrane region" description="Helical" evidence="6">
    <location>
        <begin position="332"/>
        <end position="353"/>
    </location>
</feature>
<dbReference type="GO" id="GO:0015990">
    <property type="term" value="P:electron transport coupled proton transport"/>
    <property type="evidence" value="ECO:0007669"/>
    <property type="project" value="TreeGrafter"/>
</dbReference>
<dbReference type="GO" id="GO:0042773">
    <property type="term" value="P:ATP synthesis coupled electron transport"/>
    <property type="evidence" value="ECO:0007669"/>
    <property type="project" value="InterPro"/>
</dbReference>
<sequence>MAILTLFVAAVVATFSLHYMRADRRSARFFALFGLLTASILVFLFTGNLIVMAVGWCASGQLLAALVGHRSGWNEARMSERRMRMTFMAGDAALLAGLGILALWAGSPDIEAVLVAASAMPASLTGAAAMLLVAAAAVRCALPPFSGWLLSSMAAPTPVSALMHAGLVNAGGFLLIRFAPILEAAPAARAVAVAAGLGAALYGAGIMMVRPDVKRALAGSTISQMGFMIMSCGLGAYAAALWHIIAHGLFKAALFLGSGSGVGIKSGGAVTPVSNRSALLTMTGTLAAAVLLVGSGQGGASLMPLLLGIATALVTLIAFLGGRSAARGKLPLIAGLAVLIIFHTLGLTLSRAAAGSDAPPLMPDWALLLLLAVFFGSWAWQQRRLSNGTALPIPLYVRLINAGTLTAGKGEPK</sequence>
<dbReference type="EMBL" id="CP065592">
    <property type="protein sequence ID" value="QPQ56293.1"/>
    <property type="molecule type" value="Genomic_DNA"/>
</dbReference>
<feature type="transmembrane region" description="Helical" evidence="6">
    <location>
        <begin position="40"/>
        <end position="66"/>
    </location>
</feature>
<feature type="transmembrane region" description="Helical" evidence="6">
    <location>
        <begin position="216"/>
        <end position="238"/>
    </location>
</feature>
<proteinExistence type="predicted"/>
<organism evidence="8 9">
    <name type="scientific">Allosphingosinicella flava</name>
    <dbReference type="NCBI Taxonomy" id="2771430"/>
    <lineage>
        <taxon>Bacteria</taxon>
        <taxon>Pseudomonadati</taxon>
        <taxon>Pseudomonadota</taxon>
        <taxon>Alphaproteobacteria</taxon>
        <taxon>Sphingomonadales</taxon>
        <taxon>Sphingomonadaceae</taxon>
        <taxon>Allosphingosinicella</taxon>
    </lineage>
</organism>
<dbReference type="GO" id="GO:0016020">
    <property type="term" value="C:membrane"/>
    <property type="evidence" value="ECO:0007669"/>
    <property type="project" value="UniProtKB-SubCell"/>
</dbReference>
<evidence type="ECO:0000256" key="1">
    <source>
        <dbReference type="ARBA" id="ARBA00004127"/>
    </source>
</evidence>
<feature type="transmembrane region" description="Helical" evidence="6">
    <location>
        <begin position="187"/>
        <end position="209"/>
    </location>
</feature>
<dbReference type="GO" id="GO:0012505">
    <property type="term" value="C:endomembrane system"/>
    <property type="evidence" value="ECO:0007669"/>
    <property type="project" value="UniProtKB-SubCell"/>
</dbReference>
<comment type="subcellular location">
    <subcellularLocation>
        <location evidence="1">Endomembrane system</location>
        <topology evidence="1">Multi-pass membrane protein</topology>
    </subcellularLocation>
    <subcellularLocation>
        <location evidence="5">Membrane</location>
        <topology evidence="5">Multi-pass membrane protein</topology>
    </subcellularLocation>
</comment>
<keyword evidence="2 5" id="KW-0812">Transmembrane</keyword>
<dbReference type="Pfam" id="PF00361">
    <property type="entry name" value="Proton_antipo_M"/>
    <property type="match status" value="1"/>
</dbReference>
<dbReference type="KEGG" id="sflv:IC614_07915"/>
<dbReference type="InterPro" id="IPR001750">
    <property type="entry name" value="ND/Mrp_TM"/>
</dbReference>
<evidence type="ECO:0000313" key="9">
    <source>
        <dbReference type="Proteomes" id="UP000594873"/>
    </source>
</evidence>
<dbReference type="GO" id="GO:0008137">
    <property type="term" value="F:NADH dehydrogenase (ubiquinone) activity"/>
    <property type="evidence" value="ECO:0007669"/>
    <property type="project" value="InterPro"/>
</dbReference>
<evidence type="ECO:0000256" key="5">
    <source>
        <dbReference type="RuleBase" id="RU000320"/>
    </source>
</evidence>
<evidence type="ECO:0000256" key="4">
    <source>
        <dbReference type="ARBA" id="ARBA00023136"/>
    </source>
</evidence>
<evidence type="ECO:0000256" key="2">
    <source>
        <dbReference type="ARBA" id="ARBA00022692"/>
    </source>
</evidence>
<gene>
    <name evidence="8" type="ORF">IC614_07915</name>
</gene>
<feature type="transmembrane region" description="Helical" evidence="6">
    <location>
        <begin position="244"/>
        <end position="264"/>
    </location>
</feature>
<dbReference type="PANTHER" id="PTHR42829:SF1">
    <property type="entry name" value="INORGANIC CARBON TRANSPORTER SUBUNIT DABB-RELATED"/>
    <property type="match status" value="1"/>
</dbReference>
<evidence type="ECO:0000256" key="3">
    <source>
        <dbReference type="ARBA" id="ARBA00022989"/>
    </source>
</evidence>
<evidence type="ECO:0000313" key="8">
    <source>
        <dbReference type="EMBL" id="QPQ56293.1"/>
    </source>
</evidence>
<protein>
    <recommendedName>
        <fullName evidence="7">NADH:quinone oxidoreductase/Mrp antiporter transmembrane domain-containing protein</fullName>
    </recommendedName>
</protein>
<keyword evidence="4 6" id="KW-0472">Membrane</keyword>
<dbReference type="PRINTS" id="PR01434">
    <property type="entry name" value="NADHDHGNASE5"/>
</dbReference>
<dbReference type="PANTHER" id="PTHR42829">
    <property type="entry name" value="NADH-UBIQUINONE OXIDOREDUCTASE CHAIN 5"/>
    <property type="match status" value="1"/>
</dbReference>
<feature type="transmembrane region" description="Helical" evidence="6">
    <location>
        <begin position="365"/>
        <end position="381"/>
    </location>
</feature>
<accession>A0A7T2GLW4</accession>
<evidence type="ECO:0000259" key="7">
    <source>
        <dbReference type="Pfam" id="PF00361"/>
    </source>
</evidence>
<reference evidence="8 9" key="1">
    <citation type="submission" date="2020-11" db="EMBL/GenBank/DDBJ databases">
        <title>Genome seq and assembly of Sphingosinicella sp.</title>
        <authorList>
            <person name="Chhetri G."/>
        </authorList>
    </citation>
    <scope>NUCLEOTIDE SEQUENCE [LARGE SCALE GENOMIC DNA]</scope>
    <source>
        <strain evidence="8 9">UDD2</strain>
    </source>
</reference>
<feature type="transmembrane region" description="Helical" evidence="6">
    <location>
        <begin position="276"/>
        <end position="296"/>
    </location>
</feature>
<feature type="domain" description="NADH:quinone oxidoreductase/Mrp antiporter transmembrane" evidence="7">
    <location>
        <begin position="47"/>
        <end position="315"/>
    </location>
</feature>
<dbReference type="InterPro" id="IPR003945">
    <property type="entry name" value="NU5C-like"/>
</dbReference>
<feature type="transmembrane region" description="Helical" evidence="6">
    <location>
        <begin position="87"/>
        <end position="106"/>
    </location>
</feature>